<evidence type="ECO:0000256" key="2">
    <source>
        <dbReference type="ARBA" id="ARBA00023043"/>
    </source>
</evidence>
<evidence type="ECO:0000256" key="3">
    <source>
        <dbReference type="PROSITE-ProRule" id="PRU00023"/>
    </source>
</evidence>
<dbReference type="EMBL" id="LN890962">
    <property type="protein sequence ID" value="CUS14061.1"/>
    <property type="molecule type" value="Genomic_DNA"/>
</dbReference>
<evidence type="ECO:0000259" key="4">
    <source>
        <dbReference type="PROSITE" id="PS50181"/>
    </source>
</evidence>
<dbReference type="Pfam" id="PF13637">
    <property type="entry name" value="Ank_4"/>
    <property type="match status" value="2"/>
</dbReference>
<proteinExistence type="predicted"/>
<organism evidence="5 6">
    <name type="scientific">Tuber aestivum</name>
    <name type="common">summer truffle</name>
    <dbReference type="NCBI Taxonomy" id="59557"/>
    <lineage>
        <taxon>Eukaryota</taxon>
        <taxon>Fungi</taxon>
        <taxon>Dikarya</taxon>
        <taxon>Ascomycota</taxon>
        <taxon>Pezizomycotina</taxon>
        <taxon>Pezizomycetes</taxon>
        <taxon>Pezizales</taxon>
        <taxon>Tuberaceae</taxon>
        <taxon>Tuber</taxon>
    </lineage>
</organism>
<dbReference type="PROSITE" id="PS50181">
    <property type="entry name" value="FBOX"/>
    <property type="match status" value="1"/>
</dbReference>
<evidence type="ECO:0000313" key="6">
    <source>
        <dbReference type="Proteomes" id="UP001412239"/>
    </source>
</evidence>
<dbReference type="Proteomes" id="UP001412239">
    <property type="component" value="Unassembled WGS sequence"/>
</dbReference>
<reference evidence="5" key="1">
    <citation type="submission" date="2015-10" db="EMBL/GenBank/DDBJ databases">
        <authorList>
            <person name="Regsiter A."/>
            <person name="william w."/>
        </authorList>
    </citation>
    <scope>NUCLEOTIDE SEQUENCE</scope>
    <source>
        <strain evidence="5">Montdore</strain>
    </source>
</reference>
<name>A0A292Q4Q0_9PEZI</name>
<dbReference type="PANTHER" id="PTHR24198">
    <property type="entry name" value="ANKYRIN REPEAT AND PROTEIN KINASE DOMAIN-CONTAINING PROTEIN"/>
    <property type="match status" value="1"/>
</dbReference>
<protein>
    <recommendedName>
        <fullName evidence="4">F-box domain-containing protein</fullName>
    </recommendedName>
</protein>
<dbReference type="PRINTS" id="PR01415">
    <property type="entry name" value="ANKYRIN"/>
</dbReference>
<dbReference type="PROSITE" id="PS50297">
    <property type="entry name" value="ANK_REP_REGION"/>
    <property type="match status" value="3"/>
</dbReference>
<dbReference type="Gene3D" id="1.25.40.20">
    <property type="entry name" value="Ankyrin repeat-containing domain"/>
    <property type="match status" value="3"/>
</dbReference>
<dbReference type="InterPro" id="IPR002110">
    <property type="entry name" value="Ankyrin_rpt"/>
</dbReference>
<dbReference type="PANTHER" id="PTHR24198:SF165">
    <property type="entry name" value="ANKYRIN REPEAT-CONTAINING PROTEIN-RELATED"/>
    <property type="match status" value="1"/>
</dbReference>
<feature type="domain" description="F-box" evidence="4">
    <location>
        <begin position="11"/>
        <end position="59"/>
    </location>
</feature>
<keyword evidence="2 3" id="KW-0040">ANK repeat</keyword>
<feature type="repeat" description="ANK" evidence="3">
    <location>
        <begin position="61"/>
        <end position="93"/>
    </location>
</feature>
<dbReference type="SUPFAM" id="SSF48403">
    <property type="entry name" value="Ankyrin repeat"/>
    <property type="match status" value="1"/>
</dbReference>
<dbReference type="InterPro" id="IPR001810">
    <property type="entry name" value="F-box_dom"/>
</dbReference>
<dbReference type="Pfam" id="PF12796">
    <property type="entry name" value="Ank_2"/>
    <property type="match status" value="1"/>
</dbReference>
<gene>
    <name evidence="5" type="ORF">GSTUAT00001791001</name>
</gene>
<feature type="repeat" description="ANK" evidence="3">
    <location>
        <begin position="233"/>
        <end position="265"/>
    </location>
</feature>
<evidence type="ECO:0000256" key="1">
    <source>
        <dbReference type="ARBA" id="ARBA00022737"/>
    </source>
</evidence>
<dbReference type="SMART" id="SM00248">
    <property type="entry name" value="ANK"/>
    <property type="match status" value="7"/>
</dbReference>
<evidence type="ECO:0000313" key="5">
    <source>
        <dbReference type="EMBL" id="CUS14061.1"/>
    </source>
</evidence>
<dbReference type="InterPro" id="IPR036770">
    <property type="entry name" value="Ankyrin_rpt-contain_sf"/>
</dbReference>
<accession>A0A292Q4Q0</accession>
<keyword evidence="6" id="KW-1185">Reference proteome</keyword>
<dbReference type="AlphaFoldDB" id="A0A292Q4Q0"/>
<feature type="repeat" description="ANK" evidence="3">
    <location>
        <begin position="160"/>
        <end position="192"/>
    </location>
</feature>
<keyword evidence="1" id="KW-0677">Repeat</keyword>
<sequence length="351" mass="38419">MHSPALPSQPKMALQSLPNELLLMVTEYLSPTDIKHLIETSKQLSTITKPLLDQIAMQDKEGLTSLCWASKHGHTSLVSLLLRMGVDITVPSGRFDGTPLQWAAFFSQETIVHLLLCHNANPMARDRFGATALHSALHSDEHTIHLLLEHGAEPNAVDIDDETPLHYAAFCGNTAMIRILLEHGADVNFRNADDEVPLHHAVDIYGKASLGDQREALEILLCAGGDVHARDYMGRMPLHWAAEKCHLKATEVLLEAGADVHARDSNGDTPLHLVARAQKGQNGREVEGVLISKGASLLVSSFVERSVAALGRRYGLVGLIGGSGDKRTAQDLQRGEKKKKLRRIRALLDQQ</sequence>
<dbReference type="PROSITE" id="PS50088">
    <property type="entry name" value="ANK_REPEAT"/>
    <property type="match status" value="3"/>
</dbReference>